<feature type="chain" id="PRO_5039587234" evidence="3">
    <location>
        <begin position="30"/>
        <end position="1203"/>
    </location>
</feature>
<evidence type="ECO:0000313" key="4">
    <source>
        <dbReference type="EMBL" id="RXZ58250.1"/>
    </source>
</evidence>
<keyword evidence="2" id="KW-1133">Transmembrane helix</keyword>
<organism evidence="4 5">
    <name type="scientific">Candidatus Borkfalkia ceftriaxoniphila</name>
    <dbReference type="NCBI Taxonomy" id="2508949"/>
    <lineage>
        <taxon>Bacteria</taxon>
        <taxon>Bacillati</taxon>
        <taxon>Bacillota</taxon>
        <taxon>Clostridia</taxon>
        <taxon>Christensenellales</taxon>
        <taxon>Christensenellaceae</taxon>
        <taxon>Candidatus Borkfalkia</taxon>
    </lineage>
</organism>
<dbReference type="Proteomes" id="UP000291269">
    <property type="component" value="Unassembled WGS sequence"/>
</dbReference>
<dbReference type="AlphaFoldDB" id="A0A4V1QUQ5"/>
<evidence type="ECO:0000256" key="3">
    <source>
        <dbReference type="SAM" id="SignalP"/>
    </source>
</evidence>
<reference evidence="4 5" key="1">
    <citation type="journal article" date="2019" name="Gut">
        <title>Antibiotics-induced monodominance of a novel gut bacterial order.</title>
        <authorList>
            <person name="Hildebrand F."/>
            <person name="Moitinho-Silva L."/>
            <person name="Blasche S."/>
            <person name="Jahn M.T."/>
            <person name="Gossmann T.I."/>
            <person name="Heuerta-Cepas J."/>
            <person name="Hercog R."/>
            <person name="Luetge M."/>
            <person name="Bahram M."/>
            <person name="Pryszlak A."/>
            <person name="Alves R.J."/>
            <person name="Waszak S.M."/>
            <person name="Zhu A."/>
            <person name="Ye L."/>
            <person name="Costea P.I."/>
            <person name="Aalvink S."/>
            <person name="Belzer C."/>
            <person name="Forslund S.K."/>
            <person name="Sunagawa S."/>
            <person name="Hentschel U."/>
            <person name="Merten C."/>
            <person name="Patil K.R."/>
            <person name="Benes V."/>
            <person name="Bork P."/>
        </authorList>
    </citation>
    <scope>NUCLEOTIDE SEQUENCE [LARGE SCALE GENOMIC DNA]</scope>
    <source>
        <strain evidence="4 5">HDS1380</strain>
    </source>
</reference>
<feature type="transmembrane region" description="Helical" evidence="2">
    <location>
        <begin position="1108"/>
        <end position="1130"/>
    </location>
</feature>
<accession>A0A4V1QUQ5</accession>
<evidence type="ECO:0000313" key="5">
    <source>
        <dbReference type="Proteomes" id="UP000291269"/>
    </source>
</evidence>
<keyword evidence="5" id="KW-1185">Reference proteome</keyword>
<protein>
    <submittedName>
        <fullName evidence="4">Uncharacterized protein</fullName>
    </submittedName>
</protein>
<name>A0A4V1QUQ5_9FIRM</name>
<sequence length="1203" mass="134006">MAKCKLTNQKRFKALLLTLILLLVSCAYIFSACGTNDDDDDDENTTKTDTQTFANADFEYFDNNSKSYLIPTANSWSKSSGSNALGESASSSLAKSGIMDTSLVWSDVFPQAKKDYDTYKDTDKDDIPKDVNYYTDIDNDYDIPGWDIANDAKKDGETLTDDAIKKAADDANPGTHWGKDSDGEKENGTNVLMLHNYRSDREQRGTAAKYTSTSITLQANTAAKVSVWVKTYGMTDYHGNEVTADNATRGAYISLTNSVGGSSQDALFVNNINTKGVSDNNGWQQYTFYIKASNYASTSFSLVLGLGQGGGKSKLEYVDGYAFFDDVEYSVLEADEYDAATATLDSQYTYKLNLAASNDLNKKNAATDTRTEKVYALDLFTPFEELKLQNVTNGWTIDDNGNSAEQMFDGKLKDTNDNKGSLVSLSSIKNGTNHLLKEAFEKYPFDENDEILLISSNRGANYTAKAGNTFEVESENYLAISFWVKTSEMNGGTGATVTLRDAMNKTTIGAVDTTTLTGVTLKDDESKKEDIFDGWQQCYLFVENQTKSTLSFTLEFSYGPTTVTGTDYSAYRSGFAAFTGFEQKEMTEEEFNLKTTGTYAVSASLLGDYKSATVGGGFDDVAYAPTDKIETGFADTRNYDGVYGGSNYVGGDSVGTDSEYNIKNDYDHAGLLNKAYSSAYFNGKAITALVQSYTRSATAAVVNADSWWKTILGNDVNQPLFITNPENTDAKFSYGYVAKSSSSFSASSYTTISYKVMLSEGAKAYLYLIDTTEPDSLDDARYKDTLNFNSGVSYRYDDNGNLVTKDPDDKDFSSKNDTLLYKQSNGLWAESKNYKGSDLYANLSNYEKDEDGNLTDVSDNIVYYNHDGKFYRYYDEDKDKYSVVVKDFKDAVTDKKITQDQLDQATVQGAQDAKLMQVIEGTEENAFKWITVTFYIANGDTAKNYRLEVWNGSRDGSEPMKANSFVIFDKVNGNALDADNYTKHLEENLRNAYPSYANTDKLEEAYSKDPSSFINGEDSSLVYYRYSLFDDSDYKPYDKNYDEDDKGDPYSEYEQKSYENTVAYFRYNTDSVYNTFVNFGAMDKTIESGSDDSGDSGDENTTDENQNVWLLISSIILAVILILTLIAMLVRKLVSNVKKGKKNAKNTYSAKRTHYMRKLKLEESQSDDDDNDILPDEDEIDEEDIYQVDEPDADDKSDDEDNK</sequence>
<feature type="region of interest" description="Disordered" evidence="1">
    <location>
        <begin position="1159"/>
        <end position="1203"/>
    </location>
</feature>
<dbReference type="EMBL" id="SDOZ01000003">
    <property type="protein sequence ID" value="RXZ58250.1"/>
    <property type="molecule type" value="Genomic_DNA"/>
</dbReference>
<gene>
    <name evidence="4" type="ORF">ESZ91_09335</name>
</gene>
<dbReference type="Gene3D" id="2.60.120.260">
    <property type="entry name" value="Galactose-binding domain-like"/>
    <property type="match status" value="1"/>
</dbReference>
<dbReference type="PROSITE" id="PS51257">
    <property type="entry name" value="PROKAR_LIPOPROTEIN"/>
    <property type="match status" value="1"/>
</dbReference>
<feature type="compositionally biased region" description="Acidic residues" evidence="1">
    <location>
        <begin position="1164"/>
        <end position="1203"/>
    </location>
</feature>
<keyword evidence="2" id="KW-0472">Membrane</keyword>
<comment type="caution">
    <text evidence="4">The sequence shown here is derived from an EMBL/GenBank/DDBJ whole genome shotgun (WGS) entry which is preliminary data.</text>
</comment>
<keyword evidence="3" id="KW-0732">Signal</keyword>
<evidence type="ECO:0000256" key="2">
    <source>
        <dbReference type="SAM" id="Phobius"/>
    </source>
</evidence>
<dbReference type="RefSeq" id="WP_129226569.1">
    <property type="nucleotide sequence ID" value="NZ_SDOZ01000003.1"/>
</dbReference>
<feature type="signal peptide" evidence="3">
    <location>
        <begin position="1"/>
        <end position="29"/>
    </location>
</feature>
<proteinExistence type="predicted"/>
<evidence type="ECO:0000256" key="1">
    <source>
        <dbReference type="SAM" id="MobiDB-lite"/>
    </source>
</evidence>
<keyword evidence="2" id="KW-0812">Transmembrane</keyword>